<dbReference type="Pfam" id="PF10978">
    <property type="entry name" value="DUF2785"/>
    <property type="match status" value="1"/>
</dbReference>
<dbReference type="AlphaFoldDB" id="A0A087MIW9"/>
<dbReference type="PATRIC" id="fig|1121014.3.peg.1505"/>
<keyword evidence="3" id="KW-1185">Reference proteome</keyword>
<organism evidence="2 3">
    <name type="scientific">Arenimonas donghaensis DSM 18148 = HO3-R19</name>
    <dbReference type="NCBI Taxonomy" id="1121014"/>
    <lineage>
        <taxon>Bacteria</taxon>
        <taxon>Pseudomonadati</taxon>
        <taxon>Pseudomonadota</taxon>
        <taxon>Gammaproteobacteria</taxon>
        <taxon>Lysobacterales</taxon>
        <taxon>Lysobacteraceae</taxon>
        <taxon>Arenimonas</taxon>
    </lineage>
</organism>
<evidence type="ECO:0008006" key="4">
    <source>
        <dbReference type="Google" id="ProtNLM"/>
    </source>
</evidence>
<evidence type="ECO:0000313" key="2">
    <source>
        <dbReference type="EMBL" id="KFL36822.1"/>
    </source>
</evidence>
<keyword evidence="1" id="KW-0732">Signal</keyword>
<feature type="chain" id="PRO_5001826420" description="DUF2785 domain-containing protein" evidence="1">
    <location>
        <begin position="19"/>
        <end position="297"/>
    </location>
</feature>
<proteinExistence type="predicted"/>
<name>A0A087MIW9_9GAMM</name>
<gene>
    <name evidence="2" type="ORF">N788_04190</name>
</gene>
<feature type="signal peptide" evidence="1">
    <location>
        <begin position="1"/>
        <end position="18"/>
    </location>
</feature>
<evidence type="ECO:0000313" key="3">
    <source>
        <dbReference type="Proteomes" id="UP000029085"/>
    </source>
</evidence>
<sequence length="297" mass="31775">MRSFFTVCLLVLPAGVLATPVVLPCSDPGALRAAVEVAAMDDATPDDRDDLVSDLFDCLGHPDPAVRDDLAYATLAAWLRGDAVSPTVRGDLLVDLSAELAPKHPDPRGFRPPFAALVLSEVARTDRVSAWMTDKQRHQLVAAAADYLAGVRDYRGFIDGEGWRHGVAHGADLVMQLVLNPALDAPARRRLLDAVAAQVAPPEAPPYVHTESERLARPVLLALGQESFDAVQWSAWVAALAAPAPMAGWGEAWQSEAGLARRHNLRAFLMALHVGLSGREDAAAWQAPVAEALRASD</sequence>
<dbReference type="Proteomes" id="UP000029085">
    <property type="component" value="Unassembled WGS sequence"/>
</dbReference>
<reference evidence="2 3" key="2">
    <citation type="journal article" date="2015" name="Stand. Genomic Sci.">
        <title>High quality draft genomic sequence of Arenimonas donghaensis DSM 18148(T).</title>
        <authorList>
            <person name="Chen F."/>
            <person name="Wang H."/>
            <person name="Cao Y."/>
            <person name="Li X."/>
            <person name="Wang G."/>
        </authorList>
    </citation>
    <scope>NUCLEOTIDE SEQUENCE [LARGE SCALE GENOMIC DNA]</scope>
    <source>
        <strain evidence="2 3">HO3-R19</strain>
    </source>
</reference>
<protein>
    <recommendedName>
        <fullName evidence="4">DUF2785 domain-containing protein</fullName>
    </recommendedName>
</protein>
<dbReference type="InterPro" id="IPR021247">
    <property type="entry name" value="DUF2785"/>
</dbReference>
<dbReference type="OrthoDB" id="7619731at2"/>
<comment type="caution">
    <text evidence="2">The sequence shown here is derived from an EMBL/GenBank/DDBJ whole genome shotgun (WGS) entry which is preliminary data.</text>
</comment>
<dbReference type="STRING" id="1121014.N788_04190"/>
<dbReference type="EMBL" id="AVCJ01000012">
    <property type="protein sequence ID" value="KFL36822.1"/>
    <property type="molecule type" value="Genomic_DNA"/>
</dbReference>
<dbReference type="RefSeq" id="WP_051924482.1">
    <property type="nucleotide sequence ID" value="NZ_AVCJ01000012.1"/>
</dbReference>
<evidence type="ECO:0000256" key="1">
    <source>
        <dbReference type="SAM" id="SignalP"/>
    </source>
</evidence>
<accession>A0A087MIW9</accession>
<reference evidence="3" key="1">
    <citation type="submission" date="2013-08" db="EMBL/GenBank/DDBJ databases">
        <title>Genome sequencing of Arenimonas donghaensis.</title>
        <authorList>
            <person name="Chen F."/>
            <person name="Wang G."/>
        </authorList>
    </citation>
    <scope>NUCLEOTIDE SEQUENCE [LARGE SCALE GENOMIC DNA]</scope>
    <source>
        <strain evidence="3">HO3-R19</strain>
    </source>
</reference>